<evidence type="ECO:0000256" key="3">
    <source>
        <dbReference type="ARBA" id="ARBA00022692"/>
    </source>
</evidence>
<keyword evidence="9" id="KW-1185">Reference proteome</keyword>
<dbReference type="Proteomes" id="UP000306912">
    <property type="component" value="Unassembled WGS sequence"/>
</dbReference>
<dbReference type="GO" id="GO:0016020">
    <property type="term" value="C:membrane"/>
    <property type="evidence" value="ECO:0007669"/>
    <property type="project" value="UniProtKB-SubCell"/>
</dbReference>
<comment type="subcellular location">
    <subcellularLocation>
        <location evidence="1">Membrane</location>
        <topology evidence="1">Single-pass membrane protein</topology>
    </subcellularLocation>
</comment>
<keyword evidence="3 7" id="KW-0812">Transmembrane</keyword>
<dbReference type="InParanoid" id="A0A5R8Q8V0"/>
<evidence type="ECO:0000256" key="5">
    <source>
        <dbReference type="ARBA" id="ARBA00023136"/>
    </source>
</evidence>
<accession>A0A5R8Q8V0</accession>
<organism evidence="8 9">
    <name type="scientific">Culicoidibacter larvae</name>
    <dbReference type="NCBI Taxonomy" id="2579976"/>
    <lineage>
        <taxon>Bacteria</taxon>
        <taxon>Bacillati</taxon>
        <taxon>Bacillota</taxon>
        <taxon>Culicoidibacteria</taxon>
        <taxon>Culicoidibacterales</taxon>
        <taxon>Culicoidibacteraceae</taxon>
        <taxon>Culicoidibacter</taxon>
    </lineage>
</organism>
<feature type="transmembrane region" description="Helical" evidence="7">
    <location>
        <begin position="6"/>
        <end position="26"/>
    </location>
</feature>
<comment type="caution">
    <text evidence="8">The sequence shown here is derived from an EMBL/GenBank/DDBJ whole genome shotgun (WGS) entry which is preliminary data.</text>
</comment>
<dbReference type="OrthoDB" id="1769076at2"/>
<evidence type="ECO:0000313" key="8">
    <source>
        <dbReference type="EMBL" id="TLG72142.1"/>
    </source>
</evidence>
<dbReference type="EMBL" id="VBWP01000009">
    <property type="protein sequence ID" value="TLG72142.1"/>
    <property type="molecule type" value="Genomic_DNA"/>
</dbReference>
<feature type="region of interest" description="Disordered" evidence="6">
    <location>
        <begin position="54"/>
        <end position="85"/>
    </location>
</feature>
<dbReference type="RefSeq" id="WP_138191922.1">
    <property type="nucleotide sequence ID" value="NZ_VBWP01000009.1"/>
</dbReference>
<evidence type="ECO:0000256" key="2">
    <source>
        <dbReference type="ARBA" id="ARBA00006694"/>
    </source>
</evidence>
<name>A0A5R8Q8V0_9FIRM</name>
<protein>
    <submittedName>
        <fullName evidence="8">YneF family protein</fullName>
    </submittedName>
</protein>
<evidence type="ECO:0000313" key="9">
    <source>
        <dbReference type="Proteomes" id="UP000306912"/>
    </source>
</evidence>
<reference evidence="8 9" key="1">
    <citation type="submission" date="2019-05" db="EMBL/GenBank/DDBJ databases">
        <title>Culicoidintestinum kansasii gen. nov., sp. nov. from the gastrointestinal tract of the biting midge, Culicoides sonorensis.</title>
        <authorList>
            <person name="Neupane S."/>
            <person name="Ghosh A."/>
            <person name="Gunther S."/>
            <person name="Martin K."/>
            <person name="Zurek L."/>
        </authorList>
    </citation>
    <scope>NUCLEOTIDE SEQUENCE [LARGE SCALE GENOMIC DNA]</scope>
    <source>
        <strain evidence="8 9">CS-1</strain>
    </source>
</reference>
<dbReference type="AlphaFoldDB" id="A0A5R8Q8V0"/>
<evidence type="ECO:0000256" key="6">
    <source>
        <dbReference type="SAM" id="MobiDB-lite"/>
    </source>
</evidence>
<keyword evidence="5 7" id="KW-0472">Membrane</keyword>
<proteinExistence type="inferred from homology"/>
<dbReference type="Pfam" id="PF03672">
    <property type="entry name" value="UPF0154"/>
    <property type="match status" value="1"/>
</dbReference>
<dbReference type="InterPro" id="IPR005359">
    <property type="entry name" value="UPF0154"/>
</dbReference>
<evidence type="ECO:0000256" key="4">
    <source>
        <dbReference type="ARBA" id="ARBA00022989"/>
    </source>
</evidence>
<gene>
    <name evidence="8" type="ORF">FEZ08_09950</name>
</gene>
<evidence type="ECO:0000256" key="1">
    <source>
        <dbReference type="ARBA" id="ARBA00004167"/>
    </source>
</evidence>
<sequence length="85" mass="9548">MNVAVESIIFLVFGIIIGIVAGYFIARFILQRQLEKNPPLNEVVVTEMMKQMGRTPSAKQVQAVLRASQQSNASTKKKKDKKDKK</sequence>
<comment type="similarity">
    <text evidence="2">Belongs to the UPF0154 family.</text>
</comment>
<keyword evidence="4 7" id="KW-1133">Transmembrane helix</keyword>
<dbReference type="FunCoup" id="A0A5R8Q8V0">
    <property type="interactions" value="8"/>
</dbReference>
<evidence type="ECO:0000256" key="7">
    <source>
        <dbReference type="SAM" id="Phobius"/>
    </source>
</evidence>
<feature type="compositionally biased region" description="Basic residues" evidence="6">
    <location>
        <begin position="75"/>
        <end position="85"/>
    </location>
</feature>